<gene>
    <name evidence="3" type="ordered locus">Geob_2331</name>
</gene>
<evidence type="ECO:0000259" key="2">
    <source>
        <dbReference type="Pfam" id="PF10335"/>
    </source>
</evidence>
<name>B9LZD2_GEODF</name>
<dbReference type="GO" id="GO:0008773">
    <property type="term" value="F:[protein-PII] uridylyltransferase activity"/>
    <property type="evidence" value="ECO:0007669"/>
    <property type="project" value="InterPro"/>
</dbReference>
<evidence type="ECO:0000259" key="1">
    <source>
        <dbReference type="Pfam" id="PF03445"/>
    </source>
</evidence>
<dbReference type="EMBL" id="CP001390">
    <property type="protein sequence ID" value="ACM20685.1"/>
    <property type="molecule type" value="Genomic_DNA"/>
</dbReference>
<feature type="domain" description="Protein-PII uridylyltransferase N-terminal" evidence="1">
    <location>
        <begin position="93"/>
        <end position="218"/>
    </location>
</feature>
<evidence type="ECO:0000313" key="4">
    <source>
        <dbReference type="Proteomes" id="UP000007721"/>
    </source>
</evidence>
<reference evidence="3 4" key="1">
    <citation type="submission" date="2009-01" db="EMBL/GenBank/DDBJ databases">
        <title>Complete sequence of Geobacter sp. FRC-32.</title>
        <authorList>
            <consortium name="US DOE Joint Genome Institute"/>
            <person name="Lucas S."/>
            <person name="Copeland A."/>
            <person name="Lapidus A."/>
            <person name="Glavina del Rio T."/>
            <person name="Dalin E."/>
            <person name="Tice H."/>
            <person name="Bruce D."/>
            <person name="Goodwin L."/>
            <person name="Pitluck S."/>
            <person name="Saunders E."/>
            <person name="Brettin T."/>
            <person name="Detter J.C."/>
            <person name="Han C."/>
            <person name="Larimer F."/>
            <person name="Land M."/>
            <person name="Hauser L."/>
            <person name="Kyrpides N."/>
            <person name="Ovchinnikova G."/>
            <person name="Kostka J."/>
            <person name="Richardson P."/>
        </authorList>
    </citation>
    <scope>NUCLEOTIDE SEQUENCE [LARGE SCALE GENOMIC DNA]</scope>
    <source>
        <strain evidence="4">DSM 22248 / JCM 15807 / FRC-32</strain>
    </source>
</reference>
<keyword evidence="4" id="KW-1185">Reference proteome</keyword>
<dbReference type="Pfam" id="PF10335">
    <property type="entry name" value="DUF294_C"/>
    <property type="match status" value="1"/>
</dbReference>
<sequence>MPSQNVMTEESPEAVVNTAMEQVLRFLPLLEREESLRFLRFLSENVNGEIDRINTFSTREIELRQRASVETDFAVLTEIHDALNELELERFLKTLSVPALHRNCTDYRDLLAGRVLELVSQEMERSGKGAPPLSFALISMGSDGREEQTLITDQDYLIVYEDGGGEAADNYFREFSELLVEKLAEVGFKKCTGDIMPTNQTWRGSLAQWKRRLLAIVRYEFADYAKNLMDLIVLSDARYVAGERELADQLVSTIRAFQQDYFQVLWGMAKAATEMKLALGFLKRLWTEGSGDHKGEFNLKLLAWAPLVMNVRILAINQAIPATNTLQRIEFLEKEKSLSHTMAIGLKDAYHILTRHRILLQIKVIKGIEKDSYHLNPYQLPTEERERIRHALLRIEELQKTIHVNFSIM</sequence>
<dbReference type="AlphaFoldDB" id="B9LZD2"/>
<dbReference type="Proteomes" id="UP000007721">
    <property type="component" value="Chromosome"/>
</dbReference>
<dbReference type="CDD" id="cd05401">
    <property type="entry name" value="NT_GlnE_GlnD_like"/>
    <property type="match status" value="1"/>
</dbReference>
<dbReference type="eggNOG" id="COG2905">
    <property type="taxonomic scope" value="Bacteria"/>
</dbReference>
<feature type="domain" description="DUF294" evidence="2">
    <location>
        <begin position="263"/>
        <end position="404"/>
    </location>
</feature>
<proteinExistence type="predicted"/>
<accession>B9LZD2</accession>
<dbReference type="SUPFAM" id="SSF81301">
    <property type="entry name" value="Nucleotidyltransferase"/>
    <property type="match status" value="1"/>
</dbReference>
<dbReference type="KEGG" id="geo:Geob_2331"/>
<dbReference type="InterPro" id="IPR043519">
    <property type="entry name" value="NT_sf"/>
</dbReference>
<dbReference type="STRING" id="316067.Geob_2331"/>
<dbReference type="OrthoDB" id="9808528at2"/>
<dbReference type="Gene3D" id="3.30.460.10">
    <property type="entry name" value="Beta Polymerase, domain 2"/>
    <property type="match status" value="1"/>
</dbReference>
<organism evidence="3 4">
    <name type="scientific">Geotalea daltonii (strain DSM 22248 / JCM 15807 / FRC-32)</name>
    <name type="common">Geobacter daltonii</name>
    <dbReference type="NCBI Taxonomy" id="316067"/>
    <lineage>
        <taxon>Bacteria</taxon>
        <taxon>Pseudomonadati</taxon>
        <taxon>Thermodesulfobacteriota</taxon>
        <taxon>Desulfuromonadia</taxon>
        <taxon>Geobacterales</taxon>
        <taxon>Geobacteraceae</taxon>
        <taxon>Geotalea</taxon>
    </lineage>
</organism>
<evidence type="ECO:0000313" key="3">
    <source>
        <dbReference type="EMBL" id="ACM20685.1"/>
    </source>
</evidence>
<dbReference type="RefSeq" id="WP_012647414.1">
    <property type="nucleotide sequence ID" value="NC_011979.1"/>
</dbReference>
<dbReference type="Pfam" id="PF03445">
    <property type="entry name" value="DUF294"/>
    <property type="match status" value="1"/>
</dbReference>
<dbReference type="InterPro" id="IPR005105">
    <property type="entry name" value="GlnD_Uridyltrans_N"/>
</dbReference>
<protein>
    <submittedName>
        <fullName evidence="3">Nucleotidyltransferase DUF294, putative</fullName>
    </submittedName>
</protein>
<dbReference type="InterPro" id="IPR018821">
    <property type="entry name" value="DUF294_put_nucleoTrafse_sb-bd"/>
</dbReference>
<dbReference type="HOGENOM" id="CLU_027866_2_0_7"/>
<keyword evidence="3" id="KW-0808">Transferase</keyword>